<keyword evidence="9" id="KW-0349">Heme</keyword>
<dbReference type="InterPro" id="IPR014756">
    <property type="entry name" value="Ig_E-set"/>
</dbReference>
<dbReference type="InterPro" id="IPR005066">
    <property type="entry name" value="MoCF_OxRdtse_dimer"/>
</dbReference>
<keyword evidence="12" id="KW-0408">Iron</keyword>
<comment type="caution">
    <text evidence="17">The sequence shown here is derived from an EMBL/GenBank/DDBJ whole genome shotgun (WGS) entry which is preliminary data.</text>
</comment>
<evidence type="ECO:0000256" key="7">
    <source>
        <dbReference type="ARBA" id="ARBA00015499"/>
    </source>
</evidence>
<evidence type="ECO:0000256" key="11">
    <source>
        <dbReference type="ARBA" id="ARBA00023002"/>
    </source>
</evidence>
<organism evidence="17 18">
    <name type="scientific">Zalerion maritima</name>
    <dbReference type="NCBI Taxonomy" id="339359"/>
    <lineage>
        <taxon>Eukaryota</taxon>
        <taxon>Fungi</taxon>
        <taxon>Dikarya</taxon>
        <taxon>Ascomycota</taxon>
        <taxon>Pezizomycotina</taxon>
        <taxon>Sordariomycetes</taxon>
        <taxon>Lulworthiomycetidae</taxon>
        <taxon>Lulworthiales</taxon>
        <taxon>Lulworthiaceae</taxon>
        <taxon>Zalerion</taxon>
    </lineage>
</organism>
<dbReference type="PRINTS" id="PR00407">
    <property type="entry name" value="EUMOPTERIN"/>
</dbReference>
<keyword evidence="10" id="KW-0479">Metal-binding</keyword>
<dbReference type="InterPro" id="IPR001199">
    <property type="entry name" value="Cyt_B5-like_heme/steroid-bd"/>
</dbReference>
<feature type="compositionally biased region" description="Basic and acidic residues" evidence="15">
    <location>
        <begin position="544"/>
        <end position="553"/>
    </location>
</feature>
<proteinExistence type="predicted"/>
<dbReference type="GO" id="GO:0020037">
    <property type="term" value="F:heme binding"/>
    <property type="evidence" value="ECO:0007669"/>
    <property type="project" value="TreeGrafter"/>
</dbReference>
<dbReference type="SUPFAM" id="SSF81296">
    <property type="entry name" value="E set domains"/>
    <property type="match status" value="1"/>
</dbReference>
<dbReference type="SUPFAM" id="SSF56524">
    <property type="entry name" value="Oxidoreductase molybdopterin-binding domain"/>
    <property type="match status" value="1"/>
</dbReference>
<evidence type="ECO:0000256" key="13">
    <source>
        <dbReference type="ARBA" id="ARBA00023128"/>
    </source>
</evidence>
<evidence type="ECO:0000259" key="16">
    <source>
        <dbReference type="PROSITE" id="PS50255"/>
    </source>
</evidence>
<dbReference type="SMART" id="SM01117">
    <property type="entry name" value="Cyt-b5"/>
    <property type="match status" value="1"/>
</dbReference>
<dbReference type="Gene3D" id="3.90.420.10">
    <property type="entry name" value="Oxidoreductase, molybdopterin-binding domain"/>
    <property type="match status" value="1"/>
</dbReference>
<comment type="catalytic activity">
    <reaction evidence="14">
        <text>nitrite + NADP(+) + H2O = nitrate + NADPH + H(+)</text>
        <dbReference type="Rhea" id="RHEA:19061"/>
        <dbReference type="ChEBI" id="CHEBI:15377"/>
        <dbReference type="ChEBI" id="CHEBI:15378"/>
        <dbReference type="ChEBI" id="CHEBI:16301"/>
        <dbReference type="ChEBI" id="CHEBI:17632"/>
        <dbReference type="ChEBI" id="CHEBI:57783"/>
        <dbReference type="ChEBI" id="CHEBI:58349"/>
        <dbReference type="EC" id="1.7.1.3"/>
    </reaction>
</comment>
<evidence type="ECO:0000256" key="6">
    <source>
        <dbReference type="ARBA" id="ARBA00012673"/>
    </source>
</evidence>
<keyword evidence="18" id="KW-1185">Reference proteome</keyword>
<dbReference type="InterPro" id="IPR036400">
    <property type="entry name" value="Cyt_B5-like_heme/steroid_sf"/>
</dbReference>
<evidence type="ECO:0000256" key="10">
    <source>
        <dbReference type="ARBA" id="ARBA00022723"/>
    </source>
</evidence>
<evidence type="ECO:0000256" key="8">
    <source>
        <dbReference type="ARBA" id="ARBA00022505"/>
    </source>
</evidence>
<dbReference type="Gene3D" id="2.60.40.650">
    <property type="match status" value="1"/>
</dbReference>
<dbReference type="GO" id="GO:0008482">
    <property type="term" value="F:sulfite oxidase activity"/>
    <property type="evidence" value="ECO:0007669"/>
    <property type="project" value="UniProtKB-EC"/>
</dbReference>
<protein>
    <recommendedName>
        <fullName evidence="7">Nitrate reductase [NADPH]</fullName>
        <ecNumber evidence="6">1.7.1.3</ecNumber>
        <ecNumber evidence="5">1.8.3.1</ecNumber>
    </recommendedName>
</protein>
<comment type="cofactor">
    <cofactor evidence="1">
        <name>Mo-molybdopterin</name>
        <dbReference type="ChEBI" id="CHEBI:71302"/>
    </cofactor>
</comment>
<feature type="region of interest" description="Disordered" evidence="15">
    <location>
        <begin position="241"/>
        <end position="262"/>
    </location>
</feature>
<evidence type="ECO:0000256" key="3">
    <source>
        <dbReference type="ARBA" id="ARBA00004569"/>
    </source>
</evidence>
<dbReference type="InterPro" id="IPR036374">
    <property type="entry name" value="OxRdtase_Mopterin-bd_sf"/>
</dbReference>
<evidence type="ECO:0000256" key="15">
    <source>
        <dbReference type="SAM" id="MobiDB-lite"/>
    </source>
</evidence>
<dbReference type="Pfam" id="PF00173">
    <property type="entry name" value="Cyt-b5"/>
    <property type="match status" value="1"/>
</dbReference>
<gene>
    <name evidence="17" type="ORF">MKZ38_003906</name>
</gene>
<evidence type="ECO:0000313" key="18">
    <source>
        <dbReference type="Proteomes" id="UP001201980"/>
    </source>
</evidence>
<keyword evidence="8" id="KW-0500">Molybdenum</keyword>
<evidence type="ECO:0000256" key="12">
    <source>
        <dbReference type="ARBA" id="ARBA00023004"/>
    </source>
</evidence>
<accession>A0AAD5WXI4</accession>
<dbReference type="Proteomes" id="UP001201980">
    <property type="component" value="Unassembled WGS sequence"/>
</dbReference>
<dbReference type="EC" id="1.7.1.3" evidence="6"/>
<dbReference type="FunFam" id="3.90.420.10:FF:000002">
    <property type="entry name" value="sulfite oxidase, mitochondrial"/>
    <property type="match status" value="1"/>
</dbReference>
<dbReference type="FunFam" id="3.10.120.10:FF:000007">
    <property type="entry name" value="Sulfite oxidase, mitochondrial"/>
    <property type="match status" value="1"/>
</dbReference>
<feature type="domain" description="Cytochrome b5 heme-binding" evidence="16">
    <location>
        <begin position="156"/>
        <end position="234"/>
    </location>
</feature>
<comment type="cofactor">
    <cofactor evidence="2">
        <name>heme b</name>
        <dbReference type="ChEBI" id="CHEBI:60344"/>
    </cofactor>
</comment>
<evidence type="ECO:0000256" key="14">
    <source>
        <dbReference type="ARBA" id="ARBA00049155"/>
    </source>
</evidence>
<evidence type="ECO:0000256" key="9">
    <source>
        <dbReference type="ARBA" id="ARBA00022617"/>
    </source>
</evidence>
<comment type="subcellular location">
    <subcellularLocation>
        <location evidence="3">Mitochondrion intermembrane space</location>
    </subcellularLocation>
</comment>
<reference evidence="17" key="1">
    <citation type="submission" date="2022-07" db="EMBL/GenBank/DDBJ databases">
        <title>Draft genome sequence of Zalerion maritima ATCC 34329, a (micro)plastics degrading marine fungus.</title>
        <authorList>
            <person name="Paco A."/>
            <person name="Goncalves M.F.M."/>
            <person name="Rocha-Santos T.A.P."/>
            <person name="Alves A."/>
        </authorList>
    </citation>
    <scope>NUCLEOTIDE SEQUENCE</scope>
    <source>
        <strain evidence="17">ATCC 34329</strain>
    </source>
</reference>
<dbReference type="PANTHER" id="PTHR19372:SF7">
    <property type="entry name" value="SULFITE OXIDASE, MITOCHONDRIAL"/>
    <property type="match status" value="1"/>
</dbReference>
<sequence length="692" mass="74517">MIPPASGRAAGRASVAIRSVPRTPRLGVNSSAPLFRRPQPRPSILLQPTAASLHHTQCHVPSHGNVRLPLQATNRVNTAHPRWLPGRVLPACKRYSLSTTNPRSGEEAGGGKGPNKGPIVLSGVGAVAVLFAGYQWWVLNGKGHETGPPDNRPSNLPRFRLSEVRQHGADSHHPWVTYEDKVYDITDWVGAHPGGDVILRAAGGSIEPYWKIFAIHQTSYAKEVLAQFLVGYVHSADLGPDGKPATSEVEDPFADDPARDPRLQTLSAKPRSAETPQDDLADHFLTPTRTFYVRNHMWVPGVNDADKHVLTIQLPDGDEKAYTLAELKAKFKTHRITAALQCAGNRRSHMSEMVGPTNGLQWGVGAISNAEWEGVKLVDVLADAAGAGAGSSSSMPPGPWNQSLLFGSDAKHVWFSGLEAYGASIPLETAFDPKCDVLLAFGMNGAPLPADHGFPLRALVPGHVAARSVKYLNRVTVAEEESPTQWQRRDYKCFGPNQTENLDWDSAPAIQEMPVTSAITRVTINSNVPWRVKGNCGGTMVKTVSRDSNKDGGGKSAGETGGPGGGGGGLSLRGYAYSGGGKEIIRVDVSMDGGQTWQQAQLLDNCKKREAVAKAAGEDESCKGSKSWAWKRWECNTELPSGSPSCLTLVVKATDETYNTQPQDQASVFNPRGNLATAWQRLTLCPNPQPRN</sequence>
<dbReference type="Gene3D" id="3.10.120.10">
    <property type="entry name" value="Cytochrome b5-like heme/steroid binding domain"/>
    <property type="match status" value="1"/>
</dbReference>
<keyword evidence="11" id="KW-0560">Oxidoreductase</keyword>
<dbReference type="PROSITE" id="PS50255">
    <property type="entry name" value="CYTOCHROME_B5_2"/>
    <property type="match status" value="1"/>
</dbReference>
<feature type="compositionally biased region" description="Gly residues" evidence="15">
    <location>
        <begin position="554"/>
        <end position="568"/>
    </location>
</feature>
<dbReference type="EMBL" id="JAKWBI020000022">
    <property type="protein sequence ID" value="KAJ2905898.1"/>
    <property type="molecule type" value="Genomic_DNA"/>
</dbReference>
<dbReference type="InterPro" id="IPR000572">
    <property type="entry name" value="OxRdtase_Mopterin-bd_dom"/>
</dbReference>
<dbReference type="Pfam" id="PF03404">
    <property type="entry name" value="Mo-co_dimer"/>
    <property type="match status" value="1"/>
</dbReference>
<dbReference type="InterPro" id="IPR008335">
    <property type="entry name" value="Mopterin_OxRdtase_euk"/>
</dbReference>
<evidence type="ECO:0000256" key="5">
    <source>
        <dbReference type="ARBA" id="ARBA00012505"/>
    </source>
</evidence>
<dbReference type="PANTHER" id="PTHR19372">
    <property type="entry name" value="SULFITE REDUCTASE"/>
    <property type="match status" value="1"/>
</dbReference>
<feature type="region of interest" description="Disordered" evidence="15">
    <location>
        <begin position="540"/>
        <end position="568"/>
    </location>
</feature>
<name>A0AAD5WXI4_9PEZI</name>
<dbReference type="AlphaFoldDB" id="A0AAD5WXI4"/>
<dbReference type="EC" id="1.8.3.1" evidence="5"/>
<dbReference type="GO" id="GO:0050464">
    <property type="term" value="F:nitrate reductase (NADPH) activity"/>
    <property type="evidence" value="ECO:0007669"/>
    <property type="project" value="UniProtKB-EC"/>
</dbReference>
<dbReference type="SUPFAM" id="SSF55856">
    <property type="entry name" value="Cytochrome b5-like heme/steroid binding domain"/>
    <property type="match status" value="1"/>
</dbReference>
<evidence type="ECO:0000256" key="4">
    <source>
        <dbReference type="ARBA" id="ARBA00004971"/>
    </source>
</evidence>
<dbReference type="GO" id="GO:0006790">
    <property type="term" value="P:sulfur compound metabolic process"/>
    <property type="evidence" value="ECO:0007669"/>
    <property type="project" value="TreeGrafter"/>
</dbReference>
<keyword evidence="13" id="KW-0496">Mitochondrion</keyword>
<evidence type="ECO:0000256" key="2">
    <source>
        <dbReference type="ARBA" id="ARBA00001970"/>
    </source>
</evidence>
<comment type="pathway">
    <text evidence="4">Energy metabolism; sulfur metabolism.</text>
</comment>
<dbReference type="GO" id="GO:0005758">
    <property type="term" value="C:mitochondrial intermembrane space"/>
    <property type="evidence" value="ECO:0007669"/>
    <property type="project" value="UniProtKB-SubCell"/>
</dbReference>
<dbReference type="GO" id="GO:0043546">
    <property type="term" value="F:molybdopterin cofactor binding"/>
    <property type="evidence" value="ECO:0007669"/>
    <property type="project" value="TreeGrafter"/>
</dbReference>
<evidence type="ECO:0000256" key="1">
    <source>
        <dbReference type="ARBA" id="ARBA00001924"/>
    </source>
</evidence>
<dbReference type="GO" id="GO:0030151">
    <property type="term" value="F:molybdenum ion binding"/>
    <property type="evidence" value="ECO:0007669"/>
    <property type="project" value="InterPro"/>
</dbReference>
<evidence type="ECO:0000313" key="17">
    <source>
        <dbReference type="EMBL" id="KAJ2905898.1"/>
    </source>
</evidence>
<dbReference type="Pfam" id="PF00174">
    <property type="entry name" value="Oxidored_molyb"/>
    <property type="match status" value="1"/>
</dbReference>